<keyword evidence="4" id="KW-1133">Transmembrane helix</keyword>
<dbReference type="PANTHER" id="PTHR35089:SF1">
    <property type="entry name" value="CHAPERONE PROTEIN SKP"/>
    <property type="match status" value="1"/>
</dbReference>
<keyword evidence="2" id="KW-0732">Signal</keyword>
<reference evidence="5 6" key="1">
    <citation type="submission" date="2018-06" db="EMBL/GenBank/DDBJ databases">
        <authorList>
            <consortium name="Pathogen Informatics"/>
            <person name="Doyle S."/>
        </authorList>
    </citation>
    <scope>NUCLEOTIDE SEQUENCE [LARGE SCALE GENOMIC DNA]</scope>
    <source>
        <strain evidence="5 6">NCTC10571</strain>
    </source>
</reference>
<organism evidence="5 6">
    <name type="scientific">Megamonas hypermegale</name>
    <dbReference type="NCBI Taxonomy" id="158847"/>
    <lineage>
        <taxon>Bacteria</taxon>
        <taxon>Bacillati</taxon>
        <taxon>Bacillota</taxon>
        <taxon>Negativicutes</taxon>
        <taxon>Selenomonadales</taxon>
        <taxon>Selenomonadaceae</taxon>
        <taxon>Megamonas</taxon>
    </lineage>
</organism>
<proteinExistence type="inferred from homology"/>
<dbReference type="RefSeq" id="WP_115152100.1">
    <property type="nucleotide sequence ID" value="NZ_UGPP01000001.1"/>
</dbReference>
<feature type="compositionally biased region" description="Low complexity" evidence="3">
    <location>
        <begin position="162"/>
        <end position="183"/>
    </location>
</feature>
<evidence type="ECO:0000256" key="1">
    <source>
        <dbReference type="ARBA" id="ARBA00009091"/>
    </source>
</evidence>
<dbReference type="Gene3D" id="3.30.910.20">
    <property type="entry name" value="Skp domain"/>
    <property type="match status" value="1"/>
</dbReference>
<dbReference type="STRING" id="1122216.GCA_000423385_01489"/>
<evidence type="ECO:0000256" key="4">
    <source>
        <dbReference type="SAM" id="Phobius"/>
    </source>
</evidence>
<feature type="region of interest" description="Disordered" evidence="3">
    <location>
        <begin position="159"/>
        <end position="183"/>
    </location>
</feature>
<feature type="transmembrane region" description="Helical" evidence="4">
    <location>
        <begin position="12"/>
        <end position="32"/>
    </location>
</feature>
<dbReference type="SMART" id="SM00935">
    <property type="entry name" value="OmpH"/>
    <property type="match status" value="1"/>
</dbReference>
<evidence type="ECO:0000256" key="2">
    <source>
        <dbReference type="ARBA" id="ARBA00022729"/>
    </source>
</evidence>
<keyword evidence="4" id="KW-0812">Transmembrane</keyword>
<dbReference type="SUPFAM" id="SSF111384">
    <property type="entry name" value="OmpH-like"/>
    <property type="match status" value="1"/>
</dbReference>
<sequence>MINFEKKQVKIISVIIAAVFVFSIVALGVSQYQSGMAGASSSNVGIVDYSKLIAEHPGMQPAREKYEAAAKQVQEDFQNQAANMTPEQQQQFIEQKQKEMQDKQKELIDPIRNSIEEQVKAVADSRGINVVLDKNNVLYGGQDITQDVLTKIQAQGDVVTDNTNSSDATSAEATDTTNSSGQN</sequence>
<dbReference type="Proteomes" id="UP000255234">
    <property type="component" value="Unassembled WGS sequence"/>
</dbReference>
<protein>
    <submittedName>
        <fullName evidence="5">Outer membrane protein</fullName>
    </submittedName>
</protein>
<dbReference type="GO" id="GO:0005829">
    <property type="term" value="C:cytosol"/>
    <property type="evidence" value="ECO:0007669"/>
    <property type="project" value="TreeGrafter"/>
</dbReference>
<dbReference type="InterPro" id="IPR024930">
    <property type="entry name" value="Skp_dom_sf"/>
</dbReference>
<dbReference type="GO" id="GO:0050821">
    <property type="term" value="P:protein stabilization"/>
    <property type="evidence" value="ECO:0007669"/>
    <property type="project" value="TreeGrafter"/>
</dbReference>
<dbReference type="Pfam" id="PF03938">
    <property type="entry name" value="OmpH"/>
    <property type="match status" value="1"/>
</dbReference>
<dbReference type="AlphaFoldDB" id="A0A378NVR1"/>
<evidence type="ECO:0000313" key="6">
    <source>
        <dbReference type="Proteomes" id="UP000255234"/>
    </source>
</evidence>
<dbReference type="InterPro" id="IPR005632">
    <property type="entry name" value="Chaperone_Skp"/>
</dbReference>
<gene>
    <name evidence="5" type="ORF">NCTC10571_02165</name>
</gene>
<evidence type="ECO:0000313" key="5">
    <source>
        <dbReference type="EMBL" id="STY71977.1"/>
    </source>
</evidence>
<comment type="similarity">
    <text evidence="1">Belongs to the Skp family.</text>
</comment>
<accession>A0A378NVR1</accession>
<name>A0A378NVR1_9FIRM</name>
<dbReference type="GO" id="GO:0051082">
    <property type="term" value="F:unfolded protein binding"/>
    <property type="evidence" value="ECO:0007669"/>
    <property type="project" value="InterPro"/>
</dbReference>
<dbReference type="PANTHER" id="PTHR35089">
    <property type="entry name" value="CHAPERONE PROTEIN SKP"/>
    <property type="match status" value="1"/>
</dbReference>
<evidence type="ECO:0000256" key="3">
    <source>
        <dbReference type="SAM" id="MobiDB-lite"/>
    </source>
</evidence>
<dbReference type="EMBL" id="UGPP01000001">
    <property type="protein sequence ID" value="STY71977.1"/>
    <property type="molecule type" value="Genomic_DNA"/>
</dbReference>
<keyword evidence="4" id="KW-0472">Membrane</keyword>